<dbReference type="Pfam" id="PF06996">
    <property type="entry name" value="T6SS_TssG"/>
    <property type="match status" value="1"/>
</dbReference>
<protein>
    <submittedName>
        <fullName evidence="1">Type VI secretion system baseplate subunit TssG</fullName>
    </submittedName>
</protein>
<sequence length="358" mass="40246">MNTREQAVEQAAALQALFDSLEAAPHAHDFFALLRRIEGLSPSAPRFGRALRPGQEPLRLGQAAELRFPPAMLASFSREGSMPRLAVHFFGLMGPQGPLPLHLTEYVRERLHQRSDPTLQRFLDVFHHRLLSLFYRAWAQSQPCVQLDRPADDRFATWLGASTGLHESIRPQDSLPHHARLFHAGLLGAASRSPEGLVKILRQHFGVPARIEQHVPHWLPMAPAERTRLGHARNRSERVGTVPAALGRNANAGHQVWDRQFKFRVVLGPLTLAQYQAFLPGGSAWRPLVDWVREYAGLHLLWDLQLTLQPREAPAPRLDRRLRLGLSSWIGRASTSPRAELRLRPQTSFVAKAHGGHS</sequence>
<proteinExistence type="predicted"/>
<dbReference type="RefSeq" id="WP_231013010.1">
    <property type="nucleotide sequence ID" value="NZ_BAAAEW010000020.1"/>
</dbReference>
<keyword evidence="2" id="KW-1185">Reference proteome</keyword>
<dbReference type="Proteomes" id="UP001500279">
    <property type="component" value="Unassembled WGS sequence"/>
</dbReference>
<dbReference type="InterPro" id="IPR010732">
    <property type="entry name" value="T6SS_TssG-like"/>
</dbReference>
<comment type="caution">
    <text evidence="1">The sequence shown here is derived from an EMBL/GenBank/DDBJ whole genome shotgun (WGS) entry which is preliminary data.</text>
</comment>
<reference evidence="1 2" key="1">
    <citation type="journal article" date="2019" name="Int. J. Syst. Evol. Microbiol.">
        <title>The Global Catalogue of Microorganisms (GCM) 10K type strain sequencing project: providing services to taxonomists for standard genome sequencing and annotation.</title>
        <authorList>
            <consortium name="The Broad Institute Genomics Platform"/>
            <consortium name="The Broad Institute Genome Sequencing Center for Infectious Disease"/>
            <person name="Wu L."/>
            <person name="Ma J."/>
        </authorList>
    </citation>
    <scope>NUCLEOTIDE SEQUENCE [LARGE SCALE GENOMIC DNA]</scope>
    <source>
        <strain evidence="1 2">JCM 15503</strain>
    </source>
</reference>
<organism evidence="1 2">
    <name type="scientific">Ideonella azotifigens</name>
    <dbReference type="NCBI Taxonomy" id="513160"/>
    <lineage>
        <taxon>Bacteria</taxon>
        <taxon>Pseudomonadati</taxon>
        <taxon>Pseudomonadota</taxon>
        <taxon>Betaproteobacteria</taxon>
        <taxon>Burkholderiales</taxon>
        <taxon>Sphaerotilaceae</taxon>
        <taxon>Ideonella</taxon>
    </lineage>
</organism>
<gene>
    <name evidence="1" type="primary">tssG_1</name>
    <name evidence="1" type="ORF">GCM10009107_31320</name>
</gene>
<dbReference type="PANTHER" id="PTHR35564:SF4">
    <property type="entry name" value="CYTOPLASMIC PROTEIN"/>
    <property type="match status" value="1"/>
</dbReference>
<accession>A0ABN1K4L3</accession>
<dbReference type="PANTHER" id="PTHR35564">
    <property type="match status" value="1"/>
</dbReference>
<name>A0ABN1K4L3_9BURK</name>
<evidence type="ECO:0000313" key="2">
    <source>
        <dbReference type="Proteomes" id="UP001500279"/>
    </source>
</evidence>
<dbReference type="NCBIfam" id="TIGR03347">
    <property type="entry name" value="VI_chp_1"/>
    <property type="match status" value="1"/>
</dbReference>
<evidence type="ECO:0000313" key="1">
    <source>
        <dbReference type="EMBL" id="GAA0754626.1"/>
    </source>
</evidence>
<dbReference type="EMBL" id="BAAAEW010000020">
    <property type="protein sequence ID" value="GAA0754626.1"/>
    <property type="molecule type" value="Genomic_DNA"/>
</dbReference>